<dbReference type="EMBL" id="JARQDZ010000070">
    <property type="protein sequence ID" value="MDT2984611.1"/>
    <property type="molecule type" value="Genomic_DNA"/>
</dbReference>
<protein>
    <submittedName>
        <fullName evidence="1">Uncharacterized protein</fullName>
    </submittedName>
</protein>
<organism evidence="1 2">
    <name type="scientific">Enterococcus casseliflavus</name>
    <name type="common">Enterococcus flavescens</name>
    <dbReference type="NCBI Taxonomy" id="37734"/>
    <lineage>
        <taxon>Bacteria</taxon>
        <taxon>Bacillati</taxon>
        <taxon>Bacillota</taxon>
        <taxon>Bacilli</taxon>
        <taxon>Lactobacillales</taxon>
        <taxon>Enterococcaceae</taxon>
        <taxon>Enterococcus</taxon>
    </lineage>
</organism>
<dbReference type="AlphaFoldDB" id="A0ABD5FQM9"/>
<comment type="caution">
    <text evidence="1">The sequence shown here is derived from an EMBL/GenBank/DDBJ whole genome shotgun (WGS) entry which is preliminary data.</text>
</comment>
<accession>A0ABD5FQM9</accession>
<feature type="non-terminal residue" evidence="1">
    <location>
        <position position="1"/>
    </location>
</feature>
<gene>
    <name evidence="1" type="ORF">P7I34_18515</name>
</gene>
<proteinExistence type="predicted"/>
<dbReference type="Proteomes" id="UP001253851">
    <property type="component" value="Unassembled WGS sequence"/>
</dbReference>
<sequence>LMSKYCLFLIVIYYLTGGNNSMSRFFKFGKLHVTKGNGDKLLDILLTASKKLKRSLAPTGNLYR</sequence>
<evidence type="ECO:0000313" key="2">
    <source>
        <dbReference type="Proteomes" id="UP001253851"/>
    </source>
</evidence>
<dbReference type="RefSeq" id="WP_207211697.1">
    <property type="nucleotide sequence ID" value="NZ_JARQDZ010000070.1"/>
</dbReference>
<reference evidence="1 2" key="1">
    <citation type="submission" date="2023-03" db="EMBL/GenBank/DDBJ databases">
        <authorList>
            <person name="Shen W."/>
            <person name="Cai J."/>
        </authorList>
    </citation>
    <scope>NUCLEOTIDE SEQUENCE [LARGE SCALE GENOMIC DNA]</scope>
    <source>
        <strain evidence="1 2">B516</strain>
    </source>
</reference>
<evidence type="ECO:0000313" key="1">
    <source>
        <dbReference type="EMBL" id="MDT2984611.1"/>
    </source>
</evidence>
<name>A0ABD5FQM9_ENTCA</name>